<accession>A0A4Y7J068</accession>
<dbReference type="Gramene" id="RZC54533">
    <property type="protein sequence ID" value="RZC54533"/>
    <property type="gene ID" value="C5167_013398"/>
</dbReference>
<dbReference type="Proteomes" id="UP000316621">
    <property type="component" value="Chromosome 3"/>
</dbReference>
<dbReference type="EMBL" id="CM010717">
    <property type="protein sequence ID" value="RZC54533.1"/>
    <property type="molecule type" value="Genomic_DNA"/>
</dbReference>
<gene>
    <name evidence="1" type="ORF">C5167_013398</name>
</gene>
<proteinExistence type="predicted"/>
<name>A0A4Y7J068_PAPSO</name>
<dbReference type="AlphaFoldDB" id="A0A4Y7J068"/>
<keyword evidence="2" id="KW-1185">Reference proteome</keyword>
<sequence>MTIEGGLEWIFELVFELMRRWDDLINVFADGNEVEFDSEAARSCSFNCGVVAVETLQYGGIVAVAKMATDECVRRLQQQGVGAAVAGKSAAAVAELMLFKVMAVAVVVKLELQEE</sequence>
<protein>
    <submittedName>
        <fullName evidence="1">Uncharacterized protein</fullName>
    </submittedName>
</protein>
<evidence type="ECO:0000313" key="1">
    <source>
        <dbReference type="EMBL" id="RZC54533.1"/>
    </source>
</evidence>
<reference evidence="1 2" key="1">
    <citation type="journal article" date="2018" name="Science">
        <title>The opium poppy genome and morphinan production.</title>
        <authorList>
            <person name="Guo L."/>
            <person name="Winzer T."/>
            <person name="Yang X."/>
            <person name="Li Y."/>
            <person name="Ning Z."/>
            <person name="He Z."/>
            <person name="Teodor R."/>
            <person name="Lu Y."/>
            <person name="Bowser T.A."/>
            <person name="Graham I.A."/>
            <person name="Ye K."/>
        </authorList>
    </citation>
    <scope>NUCLEOTIDE SEQUENCE [LARGE SCALE GENOMIC DNA]</scope>
    <source>
        <strain evidence="2">cv. HN1</strain>
        <tissue evidence="1">Leaves</tissue>
    </source>
</reference>
<organism evidence="1 2">
    <name type="scientific">Papaver somniferum</name>
    <name type="common">Opium poppy</name>
    <dbReference type="NCBI Taxonomy" id="3469"/>
    <lineage>
        <taxon>Eukaryota</taxon>
        <taxon>Viridiplantae</taxon>
        <taxon>Streptophyta</taxon>
        <taxon>Embryophyta</taxon>
        <taxon>Tracheophyta</taxon>
        <taxon>Spermatophyta</taxon>
        <taxon>Magnoliopsida</taxon>
        <taxon>Ranunculales</taxon>
        <taxon>Papaveraceae</taxon>
        <taxon>Papaveroideae</taxon>
        <taxon>Papaver</taxon>
    </lineage>
</organism>
<evidence type="ECO:0000313" key="2">
    <source>
        <dbReference type="Proteomes" id="UP000316621"/>
    </source>
</evidence>